<dbReference type="STRING" id="933084.A0A067QJF0"/>
<dbReference type="GO" id="GO:0004497">
    <property type="term" value="F:monooxygenase activity"/>
    <property type="evidence" value="ECO:0007669"/>
    <property type="project" value="UniProtKB-KW"/>
</dbReference>
<dbReference type="SUPFAM" id="SSF48264">
    <property type="entry name" value="Cytochrome P450"/>
    <property type="match status" value="1"/>
</dbReference>
<evidence type="ECO:0000256" key="4">
    <source>
        <dbReference type="ARBA" id="ARBA00022617"/>
    </source>
</evidence>
<dbReference type="GO" id="GO:0020037">
    <property type="term" value="F:heme binding"/>
    <property type="evidence" value="ECO:0007669"/>
    <property type="project" value="InterPro"/>
</dbReference>
<reference evidence="12" key="1">
    <citation type="journal article" date="2014" name="Proc. Natl. Acad. Sci. U.S.A.">
        <title>Extensive sampling of basidiomycete genomes demonstrates inadequacy of the white-rot/brown-rot paradigm for wood decay fungi.</title>
        <authorList>
            <person name="Riley R."/>
            <person name="Salamov A.A."/>
            <person name="Brown D.W."/>
            <person name="Nagy L.G."/>
            <person name="Floudas D."/>
            <person name="Held B.W."/>
            <person name="Levasseur A."/>
            <person name="Lombard V."/>
            <person name="Morin E."/>
            <person name="Otillar R."/>
            <person name="Lindquist E.A."/>
            <person name="Sun H."/>
            <person name="LaButti K.M."/>
            <person name="Schmutz J."/>
            <person name="Jabbour D."/>
            <person name="Luo H."/>
            <person name="Baker S.E."/>
            <person name="Pisabarro A.G."/>
            <person name="Walton J.D."/>
            <person name="Blanchette R.A."/>
            <person name="Henrissat B."/>
            <person name="Martin F."/>
            <person name="Cullen D."/>
            <person name="Hibbett D.S."/>
            <person name="Grigoriev I.V."/>
        </authorList>
    </citation>
    <scope>NUCLEOTIDE SEQUENCE [LARGE SCALE GENOMIC DNA]</scope>
    <source>
        <strain evidence="12">MUCL 33604</strain>
    </source>
</reference>
<feature type="binding site" description="axial binding residue" evidence="9">
    <location>
        <position position="446"/>
    </location>
    <ligand>
        <name>heme</name>
        <dbReference type="ChEBI" id="CHEBI:30413"/>
    </ligand>
    <ligandPart>
        <name>Fe</name>
        <dbReference type="ChEBI" id="CHEBI:18248"/>
    </ligandPart>
</feature>
<comment type="pathway">
    <text evidence="2">Secondary metabolite biosynthesis.</text>
</comment>
<evidence type="ECO:0000256" key="1">
    <source>
        <dbReference type="ARBA" id="ARBA00001971"/>
    </source>
</evidence>
<evidence type="ECO:0000256" key="2">
    <source>
        <dbReference type="ARBA" id="ARBA00005179"/>
    </source>
</evidence>
<dbReference type="Proteomes" id="UP000027265">
    <property type="component" value="Unassembled WGS sequence"/>
</dbReference>
<evidence type="ECO:0000256" key="7">
    <source>
        <dbReference type="ARBA" id="ARBA00023004"/>
    </source>
</evidence>
<dbReference type="Gene3D" id="1.10.630.10">
    <property type="entry name" value="Cytochrome P450"/>
    <property type="match status" value="1"/>
</dbReference>
<evidence type="ECO:0000256" key="9">
    <source>
        <dbReference type="PIRSR" id="PIRSR602401-1"/>
    </source>
</evidence>
<dbReference type="CDD" id="cd11065">
    <property type="entry name" value="CYP64-like"/>
    <property type="match status" value="1"/>
</dbReference>
<keyword evidence="5 9" id="KW-0479">Metal-binding</keyword>
<dbReference type="PANTHER" id="PTHR46300:SF7">
    <property type="entry name" value="P450, PUTATIVE (EUROFUNG)-RELATED"/>
    <property type="match status" value="1"/>
</dbReference>
<evidence type="ECO:0000256" key="3">
    <source>
        <dbReference type="ARBA" id="ARBA00010617"/>
    </source>
</evidence>
<proteinExistence type="inferred from homology"/>
<dbReference type="InterPro" id="IPR002401">
    <property type="entry name" value="Cyt_P450_E_grp-I"/>
</dbReference>
<dbReference type="Pfam" id="PF00067">
    <property type="entry name" value="p450"/>
    <property type="match status" value="1"/>
</dbReference>
<protein>
    <recommendedName>
        <fullName evidence="13">Cytochrome P450</fullName>
    </recommendedName>
</protein>
<keyword evidence="6 10" id="KW-0560">Oxidoreductase</keyword>
<comment type="similarity">
    <text evidence="3 10">Belongs to the cytochrome P450 family.</text>
</comment>
<dbReference type="InterPro" id="IPR001128">
    <property type="entry name" value="Cyt_P450"/>
</dbReference>
<dbReference type="InterPro" id="IPR050364">
    <property type="entry name" value="Cytochrome_P450_fung"/>
</dbReference>
<evidence type="ECO:0000256" key="5">
    <source>
        <dbReference type="ARBA" id="ARBA00022723"/>
    </source>
</evidence>
<evidence type="ECO:0000256" key="8">
    <source>
        <dbReference type="ARBA" id="ARBA00023033"/>
    </source>
</evidence>
<evidence type="ECO:0008006" key="13">
    <source>
        <dbReference type="Google" id="ProtNLM"/>
    </source>
</evidence>
<dbReference type="PROSITE" id="PS00086">
    <property type="entry name" value="CYTOCHROME_P450"/>
    <property type="match status" value="1"/>
</dbReference>
<dbReference type="GO" id="GO:0016705">
    <property type="term" value="F:oxidoreductase activity, acting on paired donors, with incorporation or reduction of molecular oxygen"/>
    <property type="evidence" value="ECO:0007669"/>
    <property type="project" value="InterPro"/>
</dbReference>
<organism evidence="11 12">
    <name type="scientific">Jaapia argillacea MUCL 33604</name>
    <dbReference type="NCBI Taxonomy" id="933084"/>
    <lineage>
        <taxon>Eukaryota</taxon>
        <taxon>Fungi</taxon>
        <taxon>Dikarya</taxon>
        <taxon>Basidiomycota</taxon>
        <taxon>Agaricomycotina</taxon>
        <taxon>Agaricomycetes</taxon>
        <taxon>Agaricomycetidae</taxon>
        <taxon>Jaapiales</taxon>
        <taxon>Jaapiaceae</taxon>
        <taxon>Jaapia</taxon>
    </lineage>
</organism>
<keyword evidence="4 9" id="KW-0349">Heme</keyword>
<name>A0A067QJF0_9AGAM</name>
<dbReference type="AlphaFoldDB" id="A0A067QJF0"/>
<dbReference type="OrthoDB" id="2789670at2759"/>
<comment type="cofactor">
    <cofactor evidence="1 9">
        <name>heme</name>
        <dbReference type="ChEBI" id="CHEBI:30413"/>
    </cofactor>
</comment>
<evidence type="ECO:0000256" key="6">
    <source>
        <dbReference type="ARBA" id="ARBA00023002"/>
    </source>
</evidence>
<dbReference type="InterPro" id="IPR017972">
    <property type="entry name" value="Cyt_P450_CS"/>
</dbReference>
<dbReference type="GO" id="GO:0005506">
    <property type="term" value="F:iron ion binding"/>
    <property type="evidence" value="ECO:0007669"/>
    <property type="project" value="InterPro"/>
</dbReference>
<keyword evidence="7 9" id="KW-0408">Iron</keyword>
<dbReference type="InParanoid" id="A0A067QJF0"/>
<dbReference type="EMBL" id="KL197710">
    <property type="protein sequence ID" value="KDQ63647.1"/>
    <property type="molecule type" value="Genomic_DNA"/>
</dbReference>
<keyword evidence="8 10" id="KW-0503">Monooxygenase</keyword>
<evidence type="ECO:0000256" key="10">
    <source>
        <dbReference type="RuleBase" id="RU000461"/>
    </source>
</evidence>
<dbReference type="PRINTS" id="PR00463">
    <property type="entry name" value="EP450I"/>
</dbReference>
<keyword evidence="12" id="KW-1185">Reference proteome</keyword>
<dbReference type="InterPro" id="IPR036396">
    <property type="entry name" value="Cyt_P450_sf"/>
</dbReference>
<gene>
    <name evidence="11" type="ORF">JAAARDRAFT_29676</name>
</gene>
<dbReference type="PRINTS" id="PR00385">
    <property type="entry name" value="P450"/>
</dbReference>
<accession>A0A067QJF0</accession>
<dbReference type="HOGENOM" id="CLU_001570_2_3_1"/>
<evidence type="ECO:0000313" key="11">
    <source>
        <dbReference type="EMBL" id="KDQ63647.1"/>
    </source>
</evidence>
<dbReference type="PANTHER" id="PTHR46300">
    <property type="entry name" value="P450, PUTATIVE (EUROFUNG)-RELATED-RELATED"/>
    <property type="match status" value="1"/>
</dbReference>
<evidence type="ECO:0000313" key="12">
    <source>
        <dbReference type="Proteomes" id="UP000027265"/>
    </source>
</evidence>
<sequence>MAWRDLLNPASPDFWFIAGCAAVVIVIRQTAVRKVRRLLPPGPKSSWFGQVELPKTYQWKTYAEWRKIYGDLIYIHVFGNPLLVINSAKVASDLLDKRSGNYSSRPVRTMVTELMGWDWLFSTHRYGQWWRKHRTLFHHHFHSNAGPDFQPIQTKETYTMLRNLAHDPTKFSYHIRRTAAAVVMFVSYGHQIAQEGDEYVTLADKALACLGQAGIFGTYLVDYIPMLKYVPSWVPGAGFQNQAKEWRKLTQAMINRPFEKVKEKMANGTAIPCVAATELEKWIQSSGSPEDERVIKDVSAIAYAAGADTTVSAIQSFFLAMSTHPEIQRKAQEEIDRVIGTDRLPLFSDKESLPYVDSIVWECLRWNPVTPLGISHAVTADDEYDGYYIPRGTTVLPNVWGMLHDEETYPDPLSFSPERYMDREKNAATGVNELPWIAFGFGRRMCPGRWFALDQVWLAAATVLSVFHISKALDDQGRPIEPDLNYTSGLLSRPNPFQCEIVPRSEKAVLLLKNLGVEQL</sequence>